<comment type="caution">
    <text evidence="7">The sequence shown here is derived from an EMBL/GenBank/DDBJ whole genome shotgun (WGS) entry which is preliminary data.</text>
</comment>
<feature type="transmembrane region" description="Helical" evidence="5">
    <location>
        <begin position="12"/>
        <end position="32"/>
    </location>
</feature>
<feature type="transmembrane region" description="Helical" evidence="5">
    <location>
        <begin position="280"/>
        <end position="300"/>
    </location>
</feature>
<accession>A0ABT6ZKR4</accession>
<evidence type="ECO:0000256" key="1">
    <source>
        <dbReference type="ARBA" id="ARBA00004651"/>
    </source>
</evidence>
<feature type="transmembrane region" description="Helical" evidence="5">
    <location>
        <begin position="84"/>
        <end position="104"/>
    </location>
</feature>
<reference evidence="7" key="1">
    <citation type="submission" date="2023-05" db="EMBL/GenBank/DDBJ databases">
        <title>[olsenella] sp. nov., isolated from a pig farm feces dump.</title>
        <authorList>
            <person name="Chang Y.-H."/>
        </authorList>
    </citation>
    <scope>NUCLEOTIDE SEQUENCE</scope>
    <source>
        <strain evidence="7">YH-ols2217</strain>
    </source>
</reference>
<feature type="transmembrane region" description="Helical" evidence="5">
    <location>
        <begin position="336"/>
        <end position="362"/>
    </location>
</feature>
<evidence type="ECO:0000256" key="3">
    <source>
        <dbReference type="ARBA" id="ARBA00022989"/>
    </source>
</evidence>
<gene>
    <name evidence="7" type="ORF">QJ043_06095</name>
</gene>
<feature type="transmembrane region" description="Helical" evidence="5">
    <location>
        <begin position="399"/>
        <end position="419"/>
    </location>
</feature>
<evidence type="ECO:0000259" key="6">
    <source>
        <dbReference type="PROSITE" id="PS50850"/>
    </source>
</evidence>
<organism evidence="7 8">
    <name type="scientific">Kribbibacterium absianum</name>
    <dbReference type="NCBI Taxonomy" id="3044210"/>
    <lineage>
        <taxon>Bacteria</taxon>
        <taxon>Bacillati</taxon>
        <taxon>Actinomycetota</taxon>
        <taxon>Coriobacteriia</taxon>
        <taxon>Coriobacteriales</taxon>
        <taxon>Kribbibacteriaceae</taxon>
        <taxon>Kribbibacterium</taxon>
    </lineage>
</organism>
<evidence type="ECO:0000256" key="5">
    <source>
        <dbReference type="SAM" id="Phobius"/>
    </source>
</evidence>
<feature type="transmembrane region" description="Helical" evidence="5">
    <location>
        <begin position="110"/>
        <end position="133"/>
    </location>
</feature>
<feature type="transmembrane region" description="Helical" evidence="5">
    <location>
        <begin position="374"/>
        <end position="393"/>
    </location>
</feature>
<dbReference type="RefSeq" id="WP_283712772.1">
    <property type="nucleotide sequence ID" value="NZ_JASJEW010000002.1"/>
</dbReference>
<feature type="transmembrane region" description="Helical" evidence="5">
    <location>
        <begin position="153"/>
        <end position="172"/>
    </location>
</feature>
<comment type="subcellular location">
    <subcellularLocation>
        <location evidence="1">Cell membrane</location>
        <topology evidence="1">Multi-pass membrane protein</topology>
    </subcellularLocation>
</comment>
<protein>
    <submittedName>
        <fullName evidence="7">MFS transporter</fullName>
    </submittedName>
</protein>
<feature type="transmembrane region" description="Helical" evidence="5">
    <location>
        <begin position="243"/>
        <end position="260"/>
    </location>
</feature>
<evidence type="ECO:0000313" key="8">
    <source>
        <dbReference type="Proteomes" id="UP001431693"/>
    </source>
</evidence>
<keyword evidence="8" id="KW-1185">Reference proteome</keyword>
<dbReference type="InterPro" id="IPR036259">
    <property type="entry name" value="MFS_trans_sf"/>
</dbReference>
<keyword evidence="4 5" id="KW-0472">Membrane</keyword>
<dbReference type="PANTHER" id="PTHR23528">
    <property type="match status" value="1"/>
</dbReference>
<evidence type="ECO:0000256" key="4">
    <source>
        <dbReference type="ARBA" id="ARBA00023136"/>
    </source>
</evidence>
<dbReference type="InterPro" id="IPR011701">
    <property type="entry name" value="MFS"/>
</dbReference>
<name>A0ABT6ZKR4_9ACTN</name>
<evidence type="ECO:0000256" key="2">
    <source>
        <dbReference type="ARBA" id="ARBA00022692"/>
    </source>
</evidence>
<dbReference type="Gene3D" id="1.20.1250.20">
    <property type="entry name" value="MFS general substrate transporter like domains"/>
    <property type="match status" value="1"/>
</dbReference>
<sequence>MATTRSTARLDYRVVALASLPFMGMISFWQVYDGIVPKILTNTFGLDNSVTGAIMALDNLFGLFLLPFFGVLSDRCASRLGRRTPFILLGSALAVVAVPLIAFADKAESLPLLIAMILLTLFAICMYRTMTLAVVADITPRPLRSKADSIQKIVGYAGTGIMLVAIAVMVPSGTHPDYVPLFLMQAALIALGTLVFAWKVREPALVEKMHEQSLEFGIDEDDIERDDSPEAGGTRRITDRSKLWSIVMILGATFFYYMSYNAMTTNVSRYADAFFGMDGGSFAIINMTVILGALFTYVPMANLSLKVGRKKTGLIAGAIMVVCPLIVWLTPGFSPALYGVFLLMGVGLGAFDLCVYPMLLELCDSGSVGRYSGYYYTVSMAAQMVTPILSGVVMDVAPAVLFGYITLMSALMTGSLALARHGDGVLLGDLADKPDKGDLLEEATAASA</sequence>
<feature type="transmembrane region" description="Helical" evidence="5">
    <location>
        <begin position="312"/>
        <end position="330"/>
    </location>
</feature>
<feature type="transmembrane region" description="Helical" evidence="5">
    <location>
        <begin position="178"/>
        <end position="198"/>
    </location>
</feature>
<dbReference type="EMBL" id="JASJEX010000003">
    <property type="protein sequence ID" value="MDJ1129647.1"/>
    <property type="molecule type" value="Genomic_DNA"/>
</dbReference>
<dbReference type="Proteomes" id="UP001431693">
    <property type="component" value="Unassembled WGS sequence"/>
</dbReference>
<feature type="transmembrane region" description="Helical" evidence="5">
    <location>
        <begin position="52"/>
        <end position="72"/>
    </location>
</feature>
<dbReference type="SUPFAM" id="SSF103473">
    <property type="entry name" value="MFS general substrate transporter"/>
    <property type="match status" value="1"/>
</dbReference>
<dbReference type="Pfam" id="PF07690">
    <property type="entry name" value="MFS_1"/>
    <property type="match status" value="1"/>
</dbReference>
<proteinExistence type="predicted"/>
<evidence type="ECO:0000313" key="7">
    <source>
        <dbReference type="EMBL" id="MDJ1129647.1"/>
    </source>
</evidence>
<dbReference type="PROSITE" id="PS50850">
    <property type="entry name" value="MFS"/>
    <property type="match status" value="1"/>
</dbReference>
<keyword evidence="3 5" id="KW-1133">Transmembrane helix</keyword>
<feature type="domain" description="Major facilitator superfamily (MFS) profile" evidence="6">
    <location>
        <begin position="13"/>
        <end position="421"/>
    </location>
</feature>
<keyword evidence="2 5" id="KW-0812">Transmembrane</keyword>
<dbReference type="InterPro" id="IPR020846">
    <property type="entry name" value="MFS_dom"/>
</dbReference>
<dbReference type="PANTHER" id="PTHR23528:SF1">
    <property type="entry name" value="MAJOR FACILITATOR SUPERFAMILY (MFS) PROFILE DOMAIN-CONTAINING PROTEIN"/>
    <property type="match status" value="1"/>
</dbReference>